<dbReference type="OrthoDB" id="6930117at2759"/>
<dbReference type="GO" id="GO:0042600">
    <property type="term" value="C:egg chorion"/>
    <property type="evidence" value="ECO:0007669"/>
    <property type="project" value="InterPro"/>
</dbReference>
<dbReference type="EMBL" id="CAJQZP010001576">
    <property type="protein sequence ID" value="CAG5054977.1"/>
    <property type="molecule type" value="Genomic_DNA"/>
</dbReference>
<evidence type="ECO:0000313" key="5">
    <source>
        <dbReference type="Proteomes" id="UP000691718"/>
    </source>
</evidence>
<sequence length="135" mass="13604">MHRSTPIAQSRRIASTDCSLSAANAAAALATADGGGFTVISSSPTAPYGVSVASNNEISGILSVISQLPFLGTALLTVDGVLPTAGAGYVRYGCGYGDVGIVSKDFACTTVVHGYDNGFSTEGCHNIRRQCGGGK</sequence>
<evidence type="ECO:0000256" key="3">
    <source>
        <dbReference type="RuleBase" id="RU004378"/>
    </source>
</evidence>
<dbReference type="Pfam" id="PF01723">
    <property type="entry name" value="Chorion_1"/>
    <property type="match status" value="1"/>
</dbReference>
<proteinExistence type="inferred from homology"/>
<dbReference type="AlphaFoldDB" id="A0A8S3YBH2"/>
<organism evidence="4 5">
    <name type="scientific">Parnassius apollo</name>
    <name type="common">Apollo butterfly</name>
    <name type="synonym">Papilio apollo</name>
    <dbReference type="NCBI Taxonomy" id="110799"/>
    <lineage>
        <taxon>Eukaryota</taxon>
        <taxon>Metazoa</taxon>
        <taxon>Ecdysozoa</taxon>
        <taxon>Arthropoda</taxon>
        <taxon>Hexapoda</taxon>
        <taxon>Insecta</taxon>
        <taxon>Pterygota</taxon>
        <taxon>Neoptera</taxon>
        <taxon>Endopterygota</taxon>
        <taxon>Lepidoptera</taxon>
        <taxon>Glossata</taxon>
        <taxon>Ditrysia</taxon>
        <taxon>Papilionoidea</taxon>
        <taxon>Papilionidae</taxon>
        <taxon>Parnassiinae</taxon>
        <taxon>Parnassini</taxon>
        <taxon>Parnassius</taxon>
        <taxon>Parnassius</taxon>
    </lineage>
</organism>
<comment type="caution">
    <text evidence="4">The sequence shown here is derived from an EMBL/GenBank/DDBJ whole genome shotgun (WGS) entry which is preliminary data.</text>
</comment>
<name>A0A8S3YBH2_PARAO</name>
<keyword evidence="5" id="KW-1185">Reference proteome</keyword>
<dbReference type="GO" id="GO:0007304">
    <property type="term" value="P:chorion-containing eggshell formation"/>
    <property type="evidence" value="ECO:0007669"/>
    <property type="project" value="InterPro"/>
</dbReference>
<comment type="similarity">
    <text evidence="1 3">Belongs to the chorion protein family.</text>
</comment>
<evidence type="ECO:0000313" key="4">
    <source>
        <dbReference type="EMBL" id="CAG5054977.1"/>
    </source>
</evidence>
<dbReference type="Proteomes" id="UP000691718">
    <property type="component" value="Unassembled WGS sequence"/>
</dbReference>
<keyword evidence="2" id="KW-0677">Repeat</keyword>
<evidence type="ECO:0000256" key="1">
    <source>
        <dbReference type="ARBA" id="ARBA00005906"/>
    </source>
</evidence>
<accession>A0A8S3YBH2</accession>
<reference evidence="4" key="1">
    <citation type="submission" date="2021-04" db="EMBL/GenBank/DDBJ databases">
        <authorList>
            <person name="Tunstrom K."/>
        </authorList>
    </citation>
    <scope>NUCLEOTIDE SEQUENCE</scope>
</reference>
<dbReference type="InterPro" id="IPR002635">
    <property type="entry name" value="Chorion"/>
</dbReference>
<evidence type="ECO:0000256" key="2">
    <source>
        <dbReference type="ARBA" id="ARBA00022737"/>
    </source>
</evidence>
<dbReference type="GO" id="GO:0005213">
    <property type="term" value="F:structural constituent of egg chorion"/>
    <property type="evidence" value="ECO:0007669"/>
    <property type="project" value="InterPro"/>
</dbReference>
<protein>
    <submittedName>
        <fullName evidence="4">(apollo) hypothetical protein</fullName>
    </submittedName>
</protein>
<gene>
    <name evidence="4" type="ORF">PAPOLLO_LOCUS26106</name>
</gene>